<evidence type="ECO:0008006" key="3">
    <source>
        <dbReference type="Google" id="ProtNLM"/>
    </source>
</evidence>
<keyword evidence="2" id="KW-1185">Reference proteome</keyword>
<organism evidence="1 2">
    <name type="scientific">Aldrovandia affinis</name>
    <dbReference type="NCBI Taxonomy" id="143900"/>
    <lineage>
        <taxon>Eukaryota</taxon>
        <taxon>Metazoa</taxon>
        <taxon>Chordata</taxon>
        <taxon>Craniata</taxon>
        <taxon>Vertebrata</taxon>
        <taxon>Euteleostomi</taxon>
        <taxon>Actinopterygii</taxon>
        <taxon>Neopterygii</taxon>
        <taxon>Teleostei</taxon>
        <taxon>Notacanthiformes</taxon>
        <taxon>Halosauridae</taxon>
        <taxon>Aldrovandia</taxon>
    </lineage>
</organism>
<sequence>MAAAEVAKLKSVRSVAKSYGICHVTLHRYVREKRKLEAAGITDTLSIIVGYSRHRQVFNAATLKLRQYLKAASAMYYGLSERPAAVPSTSARGFNPVAVRPLPKAEATKVSTKGTKRKVTTILTDTPVKVALKQEAGDW</sequence>
<proteinExistence type="predicted"/>
<dbReference type="Proteomes" id="UP001221898">
    <property type="component" value="Unassembled WGS sequence"/>
</dbReference>
<evidence type="ECO:0000313" key="2">
    <source>
        <dbReference type="Proteomes" id="UP001221898"/>
    </source>
</evidence>
<reference evidence="1" key="1">
    <citation type="journal article" date="2023" name="Science">
        <title>Genome structures resolve the early diversification of teleost fishes.</title>
        <authorList>
            <person name="Parey E."/>
            <person name="Louis A."/>
            <person name="Montfort J."/>
            <person name="Bouchez O."/>
            <person name="Roques C."/>
            <person name="Iampietro C."/>
            <person name="Lluch J."/>
            <person name="Castinel A."/>
            <person name="Donnadieu C."/>
            <person name="Desvignes T."/>
            <person name="Floi Bucao C."/>
            <person name="Jouanno E."/>
            <person name="Wen M."/>
            <person name="Mejri S."/>
            <person name="Dirks R."/>
            <person name="Jansen H."/>
            <person name="Henkel C."/>
            <person name="Chen W.J."/>
            <person name="Zahm M."/>
            <person name="Cabau C."/>
            <person name="Klopp C."/>
            <person name="Thompson A.W."/>
            <person name="Robinson-Rechavi M."/>
            <person name="Braasch I."/>
            <person name="Lecointre G."/>
            <person name="Bobe J."/>
            <person name="Postlethwait J.H."/>
            <person name="Berthelot C."/>
            <person name="Roest Crollius H."/>
            <person name="Guiguen Y."/>
        </authorList>
    </citation>
    <scope>NUCLEOTIDE SEQUENCE</scope>
    <source>
        <strain evidence="1">NC1722</strain>
    </source>
</reference>
<evidence type="ECO:0000313" key="1">
    <source>
        <dbReference type="EMBL" id="KAJ8412640.1"/>
    </source>
</evidence>
<comment type="caution">
    <text evidence="1">The sequence shown here is derived from an EMBL/GenBank/DDBJ whole genome shotgun (WGS) entry which is preliminary data.</text>
</comment>
<dbReference type="EMBL" id="JAINUG010000018">
    <property type="protein sequence ID" value="KAJ8412640.1"/>
    <property type="molecule type" value="Genomic_DNA"/>
</dbReference>
<accession>A0AAD7T1E8</accession>
<gene>
    <name evidence="1" type="ORF">AAFF_G00115910</name>
</gene>
<dbReference type="AlphaFoldDB" id="A0AAD7T1E8"/>
<protein>
    <recommendedName>
        <fullName evidence="3">HTH psq-type domain-containing protein</fullName>
    </recommendedName>
</protein>
<name>A0AAD7T1E8_9TELE</name>